<keyword evidence="2" id="KW-1185">Reference proteome</keyword>
<evidence type="ECO:0000313" key="1">
    <source>
        <dbReference type="EMBL" id="KXH24931.1"/>
    </source>
</evidence>
<comment type="caution">
    <text evidence="1">The sequence shown here is derived from an EMBL/GenBank/DDBJ whole genome shotgun (WGS) entry which is preliminary data.</text>
</comment>
<accession>A0A135RMJ9</accession>
<dbReference type="AlphaFoldDB" id="A0A135RMJ9"/>
<organism evidence="1 2">
    <name type="scientific">Colletotrichum simmondsii</name>
    <dbReference type="NCBI Taxonomy" id="703756"/>
    <lineage>
        <taxon>Eukaryota</taxon>
        <taxon>Fungi</taxon>
        <taxon>Dikarya</taxon>
        <taxon>Ascomycota</taxon>
        <taxon>Pezizomycotina</taxon>
        <taxon>Sordariomycetes</taxon>
        <taxon>Hypocreomycetidae</taxon>
        <taxon>Glomerellales</taxon>
        <taxon>Glomerellaceae</taxon>
        <taxon>Colletotrichum</taxon>
        <taxon>Colletotrichum acutatum species complex</taxon>
    </lineage>
</organism>
<reference evidence="1 2" key="1">
    <citation type="submission" date="2014-02" db="EMBL/GenBank/DDBJ databases">
        <title>The genome sequence of Colletotrichum simmondsii CBS122122.</title>
        <authorList>
            <person name="Baroncelli R."/>
            <person name="Thon M.R."/>
        </authorList>
    </citation>
    <scope>NUCLEOTIDE SEQUENCE [LARGE SCALE GENOMIC DNA]</scope>
    <source>
        <strain evidence="1 2">CBS122122</strain>
    </source>
</reference>
<dbReference type="Proteomes" id="UP000070328">
    <property type="component" value="Unassembled WGS sequence"/>
</dbReference>
<evidence type="ECO:0000313" key="2">
    <source>
        <dbReference type="Proteomes" id="UP000070328"/>
    </source>
</evidence>
<protein>
    <submittedName>
        <fullName evidence="1">Uncharacterized protein</fullName>
    </submittedName>
</protein>
<name>A0A135RMJ9_9PEZI</name>
<proteinExistence type="predicted"/>
<dbReference type="EMBL" id="JFBX01000928">
    <property type="protein sequence ID" value="KXH24931.1"/>
    <property type="molecule type" value="Genomic_DNA"/>
</dbReference>
<gene>
    <name evidence="1" type="ORF">CSIM01_09986</name>
</gene>
<sequence>MEVAGLVVGAVEVLPLAKECLQLANIHIGPSKHDTTELERLTGWLDDIIQTIANLHPLLKSVDAGGHSLQAQHIEG</sequence>